<dbReference type="EC" id="5.1.3.13" evidence="3"/>
<dbReference type="SUPFAM" id="SSF51182">
    <property type="entry name" value="RmlC-like cupins"/>
    <property type="match status" value="1"/>
</dbReference>
<proteinExistence type="predicted"/>
<dbReference type="GO" id="GO:0008830">
    <property type="term" value="F:dTDP-4-dehydrorhamnose 3,5-epimerase activity"/>
    <property type="evidence" value="ECO:0007669"/>
    <property type="project" value="UniProtKB-EC"/>
</dbReference>
<dbReference type="GO" id="GO:0019305">
    <property type="term" value="P:dTDP-rhamnose biosynthetic process"/>
    <property type="evidence" value="ECO:0007669"/>
    <property type="project" value="TreeGrafter"/>
</dbReference>
<accession>A0A0U3MJ85</accession>
<dbReference type="GO" id="GO:0000271">
    <property type="term" value="P:polysaccharide biosynthetic process"/>
    <property type="evidence" value="ECO:0007669"/>
    <property type="project" value="TreeGrafter"/>
</dbReference>
<dbReference type="CDD" id="cd00438">
    <property type="entry name" value="cupin_RmlC"/>
    <property type="match status" value="1"/>
</dbReference>
<evidence type="ECO:0000313" key="8">
    <source>
        <dbReference type="EMBL" id="ALV08489.1"/>
    </source>
</evidence>
<protein>
    <recommendedName>
        <fullName evidence="4">dTDP-4-dehydrorhamnose 3,5-epimerase</fullName>
        <ecNumber evidence="3">5.1.3.13</ecNumber>
    </recommendedName>
    <alternativeName>
        <fullName evidence="6">Thymidine diphospho-4-keto-rhamnose 3,5-epimerase</fullName>
    </alternativeName>
    <alternativeName>
        <fullName evidence="5">dTDP-4-keto-6-deoxyglucose 3,5-epimerase</fullName>
    </alternativeName>
    <alternativeName>
        <fullName evidence="7">dTDP-6-deoxy-D-xylo-4-hexulose 3,5-epimerase</fullName>
    </alternativeName>
</protein>
<dbReference type="InterPro" id="IPR000888">
    <property type="entry name" value="RmlC-like"/>
</dbReference>
<evidence type="ECO:0000256" key="3">
    <source>
        <dbReference type="ARBA" id="ARBA00012098"/>
    </source>
</evidence>
<evidence type="ECO:0000256" key="1">
    <source>
        <dbReference type="ARBA" id="ARBA00001298"/>
    </source>
</evidence>
<comment type="function">
    <text evidence="2">Catalyzes the epimerization of the C3' and C5'positions of dTDP-6-deoxy-D-xylo-4-hexulose, forming dTDP-6-deoxy-L-lyxo-4-hexulose.</text>
</comment>
<dbReference type="InterPro" id="IPR011051">
    <property type="entry name" value="RmlC_Cupin_sf"/>
</dbReference>
<dbReference type="OrthoDB" id="9800680at2"/>
<dbReference type="GO" id="GO:0005829">
    <property type="term" value="C:cytosol"/>
    <property type="evidence" value="ECO:0007669"/>
    <property type="project" value="TreeGrafter"/>
</dbReference>
<name>A0A0U3MJ85_9BURK</name>
<evidence type="ECO:0000256" key="6">
    <source>
        <dbReference type="ARBA" id="ARBA00031424"/>
    </source>
</evidence>
<reference evidence="8 9" key="1">
    <citation type="submission" date="2015-12" db="EMBL/GenBank/DDBJ databases">
        <title>Complete genome of Roseateles depolymerans KCTC 42856.</title>
        <authorList>
            <person name="Kim K.M."/>
        </authorList>
    </citation>
    <scope>NUCLEOTIDE SEQUENCE [LARGE SCALE GENOMIC DNA]</scope>
    <source>
        <strain evidence="8 9">KCTC 42856</strain>
    </source>
</reference>
<gene>
    <name evidence="8" type="ORF">RD2015_4040</name>
</gene>
<evidence type="ECO:0000256" key="7">
    <source>
        <dbReference type="ARBA" id="ARBA00033311"/>
    </source>
</evidence>
<dbReference type="Gene3D" id="2.60.120.10">
    <property type="entry name" value="Jelly Rolls"/>
    <property type="match status" value="1"/>
</dbReference>
<dbReference type="RefSeq" id="WP_058936444.1">
    <property type="nucleotide sequence ID" value="NZ_CP013729.1"/>
</dbReference>
<evidence type="ECO:0000313" key="9">
    <source>
        <dbReference type="Proteomes" id="UP000060699"/>
    </source>
</evidence>
<evidence type="ECO:0000256" key="2">
    <source>
        <dbReference type="ARBA" id="ARBA00001997"/>
    </source>
</evidence>
<sequence>MELVPTRLPGCFQVRPFFAKDDRGSFVKTFHAERFAELGLPVSWREEYYSLSHQGVIRGMHFQTPPHDHEKLVYCQQGRVLDVVLDLRRQSSTYGQHLAIELDAARGDGLMIPKGMAHGFLALTPEVIMAYKVTTTYSPAHDAGIRWDSFGLDWKVEQPILSARDAAHPAFADFQSPF</sequence>
<dbReference type="PATRIC" id="fig|76731.3.peg.4139"/>
<dbReference type="PANTHER" id="PTHR21047:SF2">
    <property type="entry name" value="THYMIDINE DIPHOSPHO-4-KETO-RHAMNOSE 3,5-EPIMERASE"/>
    <property type="match status" value="1"/>
</dbReference>
<keyword evidence="9" id="KW-1185">Reference proteome</keyword>
<dbReference type="InterPro" id="IPR014710">
    <property type="entry name" value="RmlC-like_jellyroll"/>
</dbReference>
<dbReference type="Proteomes" id="UP000060699">
    <property type="component" value="Chromosome"/>
</dbReference>
<dbReference type="PANTHER" id="PTHR21047">
    <property type="entry name" value="DTDP-6-DEOXY-D-GLUCOSE-3,5 EPIMERASE"/>
    <property type="match status" value="1"/>
</dbReference>
<dbReference type="AlphaFoldDB" id="A0A0U3MJ85"/>
<dbReference type="Pfam" id="PF00908">
    <property type="entry name" value="dTDP_sugar_isom"/>
    <property type="match status" value="1"/>
</dbReference>
<evidence type="ECO:0000256" key="5">
    <source>
        <dbReference type="ARBA" id="ARBA00029758"/>
    </source>
</evidence>
<dbReference type="EMBL" id="CP013729">
    <property type="protein sequence ID" value="ALV08489.1"/>
    <property type="molecule type" value="Genomic_DNA"/>
</dbReference>
<dbReference type="KEGG" id="rdp:RD2015_4040"/>
<dbReference type="STRING" id="76731.RD2015_4040"/>
<comment type="catalytic activity">
    <reaction evidence="1">
        <text>dTDP-4-dehydro-6-deoxy-alpha-D-glucose = dTDP-4-dehydro-beta-L-rhamnose</text>
        <dbReference type="Rhea" id="RHEA:16969"/>
        <dbReference type="ChEBI" id="CHEBI:57649"/>
        <dbReference type="ChEBI" id="CHEBI:62830"/>
        <dbReference type="EC" id="5.1.3.13"/>
    </reaction>
</comment>
<evidence type="ECO:0000256" key="4">
    <source>
        <dbReference type="ARBA" id="ARBA00019595"/>
    </source>
</evidence>
<organism evidence="8 9">
    <name type="scientific">Roseateles depolymerans</name>
    <dbReference type="NCBI Taxonomy" id="76731"/>
    <lineage>
        <taxon>Bacteria</taxon>
        <taxon>Pseudomonadati</taxon>
        <taxon>Pseudomonadota</taxon>
        <taxon>Betaproteobacteria</taxon>
        <taxon>Burkholderiales</taxon>
        <taxon>Sphaerotilaceae</taxon>
        <taxon>Roseateles</taxon>
    </lineage>
</organism>